<dbReference type="Gene3D" id="3.40.630.30">
    <property type="match status" value="1"/>
</dbReference>
<protein>
    <submittedName>
        <fullName evidence="2">Protein N-acetyltransferase, RimJ/RimL family</fullName>
    </submittedName>
</protein>
<name>A0A1M7Y2Y9_9BACT</name>
<keyword evidence="2" id="KW-0808">Transferase</keyword>
<dbReference type="OrthoDB" id="452315at2"/>
<dbReference type="InterPro" id="IPR051531">
    <property type="entry name" value="N-acetyltransferase"/>
</dbReference>
<organism evidence="2 3">
    <name type="scientific">Desulfopila aestuarii DSM 18488</name>
    <dbReference type="NCBI Taxonomy" id="1121416"/>
    <lineage>
        <taxon>Bacteria</taxon>
        <taxon>Pseudomonadati</taxon>
        <taxon>Thermodesulfobacteriota</taxon>
        <taxon>Desulfobulbia</taxon>
        <taxon>Desulfobulbales</taxon>
        <taxon>Desulfocapsaceae</taxon>
        <taxon>Desulfopila</taxon>
    </lineage>
</organism>
<gene>
    <name evidence="2" type="ORF">SAMN02745220_01488</name>
</gene>
<reference evidence="2 3" key="1">
    <citation type="submission" date="2016-12" db="EMBL/GenBank/DDBJ databases">
        <authorList>
            <person name="Song W.-J."/>
            <person name="Kurnit D.M."/>
        </authorList>
    </citation>
    <scope>NUCLEOTIDE SEQUENCE [LARGE SCALE GENOMIC DNA]</scope>
    <source>
        <strain evidence="2 3">DSM 18488</strain>
    </source>
</reference>
<dbReference type="Pfam" id="PF13302">
    <property type="entry name" value="Acetyltransf_3"/>
    <property type="match status" value="1"/>
</dbReference>
<dbReference type="GO" id="GO:0016747">
    <property type="term" value="F:acyltransferase activity, transferring groups other than amino-acyl groups"/>
    <property type="evidence" value="ECO:0007669"/>
    <property type="project" value="InterPro"/>
</dbReference>
<dbReference type="PROSITE" id="PS51186">
    <property type="entry name" value="GNAT"/>
    <property type="match status" value="1"/>
</dbReference>
<dbReference type="Proteomes" id="UP000184603">
    <property type="component" value="Unassembled WGS sequence"/>
</dbReference>
<keyword evidence="3" id="KW-1185">Reference proteome</keyword>
<dbReference type="InterPro" id="IPR016181">
    <property type="entry name" value="Acyl_CoA_acyltransferase"/>
</dbReference>
<feature type="domain" description="N-acetyltransferase" evidence="1">
    <location>
        <begin position="27"/>
        <end position="179"/>
    </location>
</feature>
<dbReference type="STRING" id="1121416.SAMN02745220_01488"/>
<dbReference type="InterPro" id="IPR000182">
    <property type="entry name" value="GNAT_dom"/>
</dbReference>
<accession>A0A1M7Y2Y9</accession>
<sequence length="186" mass="21354">MHRLTSPRLELILLNTEFMEAMLIGDLHIAENIGGFHIPKELMLSRSLLTMRLEQLHHIPEEHPWLLRAIVLRESQTMCGHIGFHSRPGPEDLRDIAADGVELGYSVGENFRRQGYAKEAACTLMKWAFEYHQQRSFVLSISPGNAASLAMARSLEFAEIGSHIDEEDGLELYFSRHLTDWPPHWR</sequence>
<dbReference type="PANTHER" id="PTHR43792">
    <property type="entry name" value="GNAT FAMILY, PUTATIVE (AFU_ORTHOLOGUE AFUA_3G00765)-RELATED-RELATED"/>
    <property type="match status" value="1"/>
</dbReference>
<dbReference type="RefSeq" id="WP_084553669.1">
    <property type="nucleotide sequence ID" value="NZ_FRFE01000005.1"/>
</dbReference>
<dbReference type="EMBL" id="FRFE01000005">
    <property type="protein sequence ID" value="SHO46427.1"/>
    <property type="molecule type" value="Genomic_DNA"/>
</dbReference>
<evidence type="ECO:0000259" key="1">
    <source>
        <dbReference type="PROSITE" id="PS51186"/>
    </source>
</evidence>
<evidence type="ECO:0000313" key="2">
    <source>
        <dbReference type="EMBL" id="SHO46427.1"/>
    </source>
</evidence>
<dbReference type="AlphaFoldDB" id="A0A1M7Y2Y9"/>
<evidence type="ECO:0000313" key="3">
    <source>
        <dbReference type="Proteomes" id="UP000184603"/>
    </source>
</evidence>
<dbReference type="PANTHER" id="PTHR43792:SF13">
    <property type="entry name" value="ACETYLTRANSFERASE"/>
    <property type="match status" value="1"/>
</dbReference>
<proteinExistence type="predicted"/>
<dbReference type="SUPFAM" id="SSF55729">
    <property type="entry name" value="Acyl-CoA N-acyltransferases (Nat)"/>
    <property type="match status" value="1"/>
</dbReference>